<dbReference type="GO" id="GO:0004803">
    <property type="term" value="F:transposase activity"/>
    <property type="evidence" value="ECO:0007669"/>
    <property type="project" value="InterPro"/>
</dbReference>
<reference evidence="2 3" key="1">
    <citation type="submission" date="2017-09" db="EMBL/GenBank/DDBJ databases">
        <title>Bacterial strain isolated from the female urinary microbiota.</title>
        <authorList>
            <person name="Thomas-White K."/>
            <person name="Kumar N."/>
            <person name="Forster S."/>
            <person name="Putonti C."/>
            <person name="Lawley T."/>
            <person name="Wolfe A.J."/>
        </authorList>
    </citation>
    <scope>NUCLEOTIDE SEQUENCE [LARGE SCALE GENOMIC DNA]</scope>
    <source>
        <strain evidence="2 3">UMB0536</strain>
    </source>
</reference>
<dbReference type="RefSeq" id="WP_102698273.1">
    <property type="nucleotide sequence ID" value="NZ_PNGJ01000016.1"/>
</dbReference>
<evidence type="ECO:0000259" key="1">
    <source>
        <dbReference type="SMART" id="SM01321"/>
    </source>
</evidence>
<dbReference type="Pfam" id="PF01797">
    <property type="entry name" value="Y1_Tnp"/>
    <property type="match status" value="1"/>
</dbReference>
<gene>
    <name evidence="2" type="ORF">CJ231_12775</name>
</gene>
<dbReference type="InterPro" id="IPR036515">
    <property type="entry name" value="Transposase_17_sf"/>
</dbReference>
<dbReference type="GO" id="GO:0006313">
    <property type="term" value="P:DNA transposition"/>
    <property type="evidence" value="ECO:0007669"/>
    <property type="project" value="InterPro"/>
</dbReference>
<dbReference type="InterPro" id="IPR052715">
    <property type="entry name" value="RAYT_transposase"/>
</dbReference>
<dbReference type="SUPFAM" id="SSF143422">
    <property type="entry name" value="Transposase IS200-like"/>
    <property type="match status" value="1"/>
</dbReference>
<dbReference type="InterPro" id="IPR002686">
    <property type="entry name" value="Transposase_17"/>
</dbReference>
<sequence>MHADQTQNDGLPKRKFIRWKGYDYTSCGLYFITMVAYHRQHLFGHITDGKMMPSDIGRMVQQCIETLSCRFSKVEINDWVVMPNHLHLIITNEGNTYVPEIIRQLKAMTSYQYHKLTPNTAGSSLWQRNYYDRVIRDEREYNFVRNYIFCNPERWEQDQLNNLSQATDFDDIGLMLHQIQLRKDFNPTDYFKRK</sequence>
<organism evidence="2 3">
    <name type="scientific">Hoylesella buccalis</name>
    <dbReference type="NCBI Taxonomy" id="28127"/>
    <lineage>
        <taxon>Bacteria</taxon>
        <taxon>Pseudomonadati</taxon>
        <taxon>Bacteroidota</taxon>
        <taxon>Bacteroidia</taxon>
        <taxon>Bacteroidales</taxon>
        <taxon>Prevotellaceae</taxon>
        <taxon>Hoylesella</taxon>
    </lineage>
</organism>
<dbReference type="SMART" id="SM01321">
    <property type="entry name" value="Y1_Tnp"/>
    <property type="match status" value="1"/>
</dbReference>
<dbReference type="AlphaFoldDB" id="A0A2N6QMW8"/>
<dbReference type="OrthoDB" id="9794403at2"/>
<proteinExistence type="predicted"/>
<feature type="domain" description="Transposase IS200-like" evidence="1">
    <location>
        <begin position="25"/>
        <end position="151"/>
    </location>
</feature>
<name>A0A2N6QMW8_9BACT</name>
<dbReference type="PANTHER" id="PTHR36966">
    <property type="entry name" value="REP-ASSOCIATED TYROSINE TRANSPOSASE"/>
    <property type="match status" value="1"/>
</dbReference>
<dbReference type="GO" id="GO:0043565">
    <property type="term" value="F:sequence-specific DNA binding"/>
    <property type="evidence" value="ECO:0007669"/>
    <property type="project" value="TreeGrafter"/>
</dbReference>
<dbReference type="Proteomes" id="UP000235564">
    <property type="component" value="Unassembled WGS sequence"/>
</dbReference>
<accession>A0A2N6QMW8</accession>
<protein>
    <submittedName>
        <fullName evidence="2">Transposase</fullName>
    </submittedName>
</protein>
<evidence type="ECO:0000313" key="3">
    <source>
        <dbReference type="Proteomes" id="UP000235564"/>
    </source>
</evidence>
<dbReference type="PANTHER" id="PTHR36966:SF1">
    <property type="entry name" value="REP-ASSOCIATED TYROSINE TRANSPOSASE"/>
    <property type="match status" value="1"/>
</dbReference>
<comment type="caution">
    <text evidence="2">The sequence shown here is derived from an EMBL/GenBank/DDBJ whole genome shotgun (WGS) entry which is preliminary data.</text>
</comment>
<evidence type="ECO:0000313" key="2">
    <source>
        <dbReference type="EMBL" id="PMC22710.1"/>
    </source>
</evidence>
<dbReference type="Gene3D" id="3.30.70.1290">
    <property type="entry name" value="Transposase IS200-like"/>
    <property type="match status" value="1"/>
</dbReference>
<dbReference type="EMBL" id="PNGJ01000016">
    <property type="protein sequence ID" value="PMC22710.1"/>
    <property type="molecule type" value="Genomic_DNA"/>
</dbReference>